<dbReference type="EMBL" id="JANAWD010000095">
    <property type="protein sequence ID" value="KAJ3487316.1"/>
    <property type="molecule type" value="Genomic_DNA"/>
</dbReference>
<feature type="compositionally biased region" description="Low complexity" evidence="1">
    <location>
        <begin position="68"/>
        <end position="83"/>
    </location>
</feature>
<organism evidence="2 3">
    <name type="scientific">Meripilus lineatus</name>
    <dbReference type="NCBI Taxonomy" id="2056292"/>
    <lineage>
        <taxon>Eukaryota</taxon>
        <taxon>Fungi</taxon>
        <taxon>Dikarya</taxon>
        <taxon>Basidiomycota</taxon>
        <taxon>Agaricomycotina</taxon>
        <taxon>Agaricomycetes</taxon>
        <taxon>Polyporales</taxon>
        <taxon>Meripilaceae</taxon>
        <taxon>Meripilus</taxon>
    </lineage>
</organism>
<feature type="region of interest" description="Disordered" evidence="1">
    <location>
        <begin position="1"/>
        <end position="83"/>
    </location>
</feature>
<accession>A0AAD5V6F0</accession>
<name>A0AAD5V6F0_9APHY</name>
<evidence type="ECO:0000313" key="2">
    <source>
        <dbReference type="EMBL" id="KAJ3487316.1"/>
    </source>
</evidence>
<evidence type="ECO:0000313" key="3">
    <source>
        <dbReference type="Proteomes" id="UP001212997"/>
    </source>
</evidence>
<dbReference type="AlphaFoldDB" id="A0AAD5V6F0"/>
<keyword evidence="3" id="KW-1185">Reference proteome</keyword>
<gene>
    <name evidence="2" type="ORF">NLI96_g3613</name>
</gene>
<reference evidence="2" key="1">
    <citation type="submission" date="2022-07" db="EMBL/GenBank/DDBJ databases">
        <title>Genome Sequence of Physisporinus lineatus.</title>
        <authorList>
            <person name="Buettner E."/>
        </authorList>
    </citation>
    <scope>NUCLEOTIDE SEQUENCE</scope>
    <source>
        <strain evidence="2">VT162</strain>
    </source>
</reference>
<proteinExistence type="predicted"/>
<sequence length="207" mass="22864">MESSTRFDLSDLRPTLPSIHSLNLPGLVPRKMEAPRSHPYPKKGEVRGWKAPSAPLDPSRFLRRRQISTSSSSSSSSISSNSSRPGYLNLGFRSLANLPTPEGLPGRHMTLSPCSMEEADAIVIVVPCPENPSKRAKTLMSVGPTMESLRRAYQNNRIDKRYKFYPYRMLVRTPKSKKETPSTSNVPQVEAPKAEVAQAGEAESAKV</sequence>
<feature type="compositionally biased region" description="Basic and acidic residues" evidence="1">
    <location>
        <begin position="30"/>
        <end position="48"/>
    </location>
</feature>
<dbReference type="Proteomes" id="UP001212997">
    <property type="component" value="Unassembled WGS sequence"/>
</dbReference>
<evidence type="ECO:0000256" key="1">
    <source>
        <dbReference type="SAM" id="MobiDB-lite"/>
    </source>
</evidence>
<comment type="caution">
    <text evidence="2">The sequence shown here is derived from an EMBL/GenBank/DDBJ whole genome shotgun (WGS) entry which is preliminary data.</text>
</comment>
<feature type="region of interest" description="Disordered" evidence="1">
    <location>
        <begin position="173"/>
        <end position="207"/>
    </location>
</feature>
<protein>
    <submittedName>
        <fullName evidence="2">Uncharacterized protein</fullName>
    </submittedName>
</protein>